<evidence type="ECO:0000313" key="1">
    <source>
        <dbReference type="EMBL" id="VAW86889.1"/>
    </source>
</evidence>
<accession>A0A3B0ZKT9</accession>
<proteinExistence type="predicted"/>
<organism evidence="1">
    <name type="scientific">hydrothermal vent metagenome</name>
    <dbReference type="NCBI Taxonomy" id="652676"/>
    <lineage>
        <taxon>unclassified sequences</taxon>
        <taxon>metagenomes</taxon>
        <taxon>ecological metagenomes</taxon>
    </lineage>
</organism>
<sequence length="196" mass="22126">MLKFTNKMILQKMFLLILPMIVAFGVNAHEKPPKEFVHGIEIKLHGQSYYFAGPPDGENGATDVPGHEWLRVGKHRLIGKHYNTGPFGAPNFWSSDAGDGALLYIMDAVIDRWTEKKALQYYMKGFAHYHMLINTKTGERHPNRVVWFKHVAVKDFTFDGAGPLAFGGIEAYSVTAGVDYKMTPNWDTPYNPNPVQ</sequence>
<reference evidence="1" key="1">
    <citation type="submission" date="2018-06" db="EMBL/GenBank/DDBJ databases">
        <authorList>
            <person name="Zhirakovskaya E."/>
        </authorList>
    </citation>
    <scope>NUCLEOTIDE SEQUENCE</scope>
</reference>
<name>A0A3B0ZKT9_9ZZZZ</name>
<dbReference type="AlphaFoldDB" id="A0A3B0ZKT9"/>
<gene>
    <name evidence="1" type="ORF">MNBD_GAMMA17-768</name>
</gene>
<dbReference type="EMBL" id="UOFQ01000054">
    <property type="protein sequence ID" value="VAW86889.1"/>
    <property type="molecule type" value="Genomic_DNA"/>
</dbReference>
<protein>
    <submittedName>
        <fullName evidence="1">Uncharacterized protein</fullName>
    </submittedName>
</protein>